<name>E2Q6Q9_STRCL</name>
<dbReference type="InterPro" id="IPR001296">
    <property type="entry name" value="Glyco_trans_1"/>
</dbReference>
<proteinExistence type="predicted"/>
<dbReference type="RefSeq" id="WP_003961865.1">
    <property type="nucleotide sequence ID" value="NZ_CM000913.1"/>
</dbReference>
<dbReference type="KEGG" id="sclf:BB341_07405"/>
<reference evidence="3 4" key="1">
    <citation type="journal article" date="2010" name="Genome Biol. Evol.">
        <title>The sequence of a 1.8-mb bacterial linear plasmid reveals a rich evolutionary reservoir of secondary metabolic pathways.</title>
        <authorList>
            <person name="Medema M.H."/>
            <person name="Trefzer A."/>
            <person name="Kovalchuk A."/>
            <person name="van den Berg M."/>
            <person name="Mueller U."/>
            <person name="Heijne W."/>
            <person name="Wu L."/>
            <person name="Alam M.T."/>
            <person name="Ronning C.M."/>
            <person name="Nierman W.C."/>
            <person name="Bovenberg R.A.L."/>
            <person name="Breitling R."/>
            <person name="Takano E."/>
        </authorList>
    </citation>
    <scope>NUCLEOTIDE SEQUENCE [LARGE SCALE GENOMIC DNA]</scope>
    <source>
        <strain evidence="4">ATCC 27064 / DSM 738 / JCM 4710 / NBRC 13307 / NCIMB 12785 / NRRL 3585 / VKM Ac-602</strain>
    </source>
</reference>
<organism evidence="3 4">
    <name type="scientific">Streptomyces clavuligerus</name>
    <dbReference type="NCBI Taxonomy" id="1901"/>
    <lineage>
        <taxon>Bacteria</taxon>
        <taxon>Bacillati</taxon>
        <taxon>Actinomycetota</taxon>
        <taxon>Actinomycetes</taxon>
        <taxon>Kitasatosporales</taxon>
        <taxon>Streptomycetaceae</taxon>
        <taxon>Streptomyces</taxon>
    </lineage>
</organism>
<gene>
    <name evidence="3" type="ORF">SCLAV_4284</name>
</gene>
<dbReference type="STRING" id="1901.BB341_07405"/>
<dbReference type="Proteomes" id="UP000002357">
    <property type="component" value="Chromosome"/>
</dbReference>
<evidence type="ECO:0000256" key="1">
    <source>
        <dbReference type="ARBA" id="ARBA00022679"/>
    </source>
</evidence>
<dbReference type="InterPro" id="IPR050194">
    <property type="entry name" value="Glycosyltransferase_grp1"/>
</dbReference>
<evidence type="ECO:0000259" key="2">
    <source>
        <dbReference type="Pfam" id="PF00534"/>
    </source>
</evidence>
<dbReference type="eggNOG" id="COG0438">
    <property type="taxonomic scope" value="Bacteria"/>
</dbReference>
<dbReference type="OrthoDB" id="477186at2"/>
<dbReference type="GO" id="GO:0016757">
    <property type="term" value="F:glycosyltransferase activity"/>
    <property type="evidence" value="ECO:0007669"/>
    <property type="project" value="InterPro"/>
</dbReference>
<evidence type="ECO:0000313" key="4">
    <source>
        <dbReference type="Proteomes" id="UP000002357"/>
    </source>
</evidence>
<dbReference type="Gene3D" id="3.40.50.2000">
    <property type="entry name" value="Glycogen Phosphorylase B"/>
    <property type="match status" value="2"/>
</dbReference>
<protein>
    <submittedName>
        <fullName evidence="3">Glycosyl transferase group 1</fullName>
    </submittedName>
</protein>
<dbReference type="EMBL" id="CM000913">
    <property type="protein sequence ID" value="EFG09358.1"/>
    <property type="molecule type" value="Genomic_DNA"/>
</dbReference>
<dbReference type="PANTHER" id="PTHR45947:SF13">
    <property type="entry name" value="TRANSFERASE"/>
    <property type="match status" value="1"/>
</dbReference>
<evidence type="ECO:0000313" key="3">
    <source>
        <dbReference type="EMBL" id="EFG09358.1"/>
    </source>
</evidence>
<dbReference type="GeneID" id="93729246"/>
<dbReference type="SUPFAM" id="SSF53756">
    <property type="entry name" value="UDP-Glycosyltransferase/glycogen phosphorylase"/>
    <property type="match status" value="1"/>
</dbReference>
<keyword evidence="4" id="KW-1185">Reference proteome</keyword>
<dbReference type="PANTHER" id="PTHR45947">
    <property type="entry name" value="SULFOQUINOVOSYL TRANSFERASE SQD2"/>
    <property type="match status" value="1"/>
</dbReference>
<sequence>MKIIITVSDQVWGGKHRYMQDVADGLVAHGHSVTVLAEEGGAMLEVCQAAGLDTVSVPPFADDTAVDAVSAVLLDRRPHVVCVTGRADASVVQSAGEHTADEMAVCLFRHSAFPLGTTDEVRELFSRVDLVVATSQEQYLRQFQPLVEAGILEEEQVEVLTSGVRGTLLDALDTADRDAARERLGIAPDQYVFLSLARLSWEKGLDRVVGTLPELRSGPDSPPPLLVVAGDGPLEDDLRAQATELGIADQVRFIGHQQEVAPVIAAADAVVLASTVPETGPLALKEAMAGGRPVVAAAQGGIPEFVEDERHGLLIVDDEDLRQAMQQMMDDRHAGAAMGRAGREAIHGGHRAAQRVEYLSHRLDLLVIDRIGPEVVLGEVVWDEVRLREESDSGFVFVPHSSHIMEVDAETFAVLTASVEAKDPRLLLKPAAVPTRSLAERLYAMGALSRPGAAATTPALR</sequence>
<keyword evidence="1 3" id="KW-0808">Transferase</keyword>
<dbReference type="AlphaFoldDB" id="E2Q6Q9"/>
<accession>E2Q6Q9</accession>
<dbReference type="Pfam" id="PF00534">
    <property type="entry name" value="Glycos_transf_1"/>
    <property type="match status" value="1"/>
</dbReference>
<feature type="domain" description="Glycosyl transferase family 1" evidence="2">
    <location>
        <begin position="176"/>
        <end position="344"/>
    </location>
</feature>
<dbReference type="CDD" id="cd03801">
    <property type="entry name" value="GT4_PimA-like"/>
    <property type="match status" value="1"/>
</dbReference>